<name>A0A364Y185_9BACT</name>
<dbReference type="GO" id="GO:0003838">
    <property type="term" value="F:sterol 24-C-methyltransferase activity"/>
    <property type="evidence" value="ECO:0007669"/>
    <property type="project" value="TreeGrafter"/>
</dbReference>
<dbReference type="SUPFAM" id="SSF53335">
    <property type="entry name" value="S-adenosyl-L-methionine-dependent methyltransferases"/>
    <property type="match status" value="1"/>
</dbReference>
<dbReference type="InterPro" id="IPR029063">
    <property type="entry name" value="SAM-dependent_MTases_sf"/>
</dbReference>
<evidence type="ECO:0000313" key="3">
    <source>
        <dbReference type="EMBL" id="RAW00601.1"/>
    </source>
</evidence>
<keyword evidence="4" id="KW-1185">Reference proteome</keyword>
<organism evidence="3 4">
    <name type="scientific">Pseudochryseolinea flava</name>
    <dbReference type="NCBI Taxonomy" id="2059302"/>
    <lineage>
        <taxon>Bacteria</taxon>
        <taxon>Pseudomonadati</taxon>
        <taxon>Bacteroidota</taxon>
        <taxon>Cytophagia</taxon>
        <taxon>Cytophagales</taxon>
        <taxon>Fulvivirgaceae</taxon>
        <taxon>Pseudochryseolinea</taxon>
    </lineage>
</organism>
<proteinExistence type="predicted"/>
<evidence type="ECO:0000256" key="1">
    <source>
        <dbReference type="ARBA" id="ARBA00022679"/>
    </source>
</evidence>
<dbReference type="PANTHER" id="PTHR44068:SF1">
    <property type="entry name" value="HYPOTHETICAL LOC100005854"/>
    <property type="match status" value="1"/>
</dbReference>
<evidence type="ECO:0000313" key="4">
    <source>
        <dbReference type="Proteomes" id="UP000251889"/>
    </source>
</evidence>
<dbReference type="Pfam" id="PF08241">
    <property type="entry name" value="Methyltransf_11"/>
    <property type="match status" value="1"/>
</dbReference>
<gene>
    <name evidence="3" type="ORF">DQQ10_13485</name>
</gene>
<keyword evidence="1 3" id="KW-0808">Transferase</keyword>
<protein>
    <submittedName>
        <fullName evidence="3">Class I SAM-dependent methyltransferase</fullName>
    </submittedName>
</protein>
<dbReference type="GO" id="GO:0032259">
    <property type="term" value="P:methylation"/>
    <property type="evidence" value="ECO:0007669"/>
    <property type="project" value="UniProtKB-KW"/>
</dbReference>
<dbReference type="InterPro" id="IPR050447">
    <property type="entry name" value="Erg6_SMT_methyltransf"/>
</dbReference>
<sequence length="214" mass="24029">MDYELLAAQLRRPEGEMGMEVTSKMNENNVYVNRRSIDILNIEPGEKVLEIGMANGFFCEEIVRTRQALYTGCDFSESMVEAATKLNAKRVDTSQASFHLGDAAHLPFVDNSFDKVFTVNTIYFWHHAVDELGEILRVMKPGAKLVVGIRSKASMQNLPMVQYGFKLYDAYELECALTDAGFCAVKVMKEEEPVITVAGKMIYFESLFGVGKKP</sequence>
<dbReference type="AlphaFoldDB" id="A0A364Y185"/>
<dbReference type="OrthoDB" id="9770553at2"/>
<accession>A0A364Y185</accession>
<comment type="caution">
    <text evidence="3">The sequence shown here is derived from an EMBL/GenBank/DDBJ whole genome shotgun (WGS) entry which is preliminary data.</text>
</comment>
<dbReference type="PANTHER" id="PTHR44068">
    <property type="entry name" value="ZGC:194242"/>
    <property type="match status" value="1"/>
</dbReference>
<dbReference type="Gene3D" id="3.40.50.150">
    <property type="entry name" value="Vaccinia Virus protein VP39"/>
    <property type="match status" value="1"/>
</dbReference>
<feature type="domain" description="Methyltransferase type 11" evidence="2">
    <location>
        <begin position="49"/>
        <end position="147"/>
    </location>
</feature>
<keyword evidence="3" id="KW-0489">Methyltransferase</keyword>
<dbReference type="InterPro" id="IPR013216">
    <property type="entry name" value="Methyltransf_11"/>
</dbReference>
<dbReference type="EMBL" id="QMFY01000006">
    <property type="protein sequence ID" value="RAW00601.1"/>
    <property type="molecule type" value="Genomic_DNA"/>
</dbReference>
<dbReference type="RefSeq" id="WP_112747401.1">
    <property type="nucleotide sequence ID" value="NZ_QMFY01000006.1"/>
</dbReference>
<evidence type="ECO:0000259" key="2">
    <source>
        <dbReference type="Pfam" id="PF08241"/>
    </source>
</evidence>
<dbReference type="GO" id="GO:0016126">
    <property type="term" value="P:sterol biosynthetic process"/>
    <property type="evidence" value="ECO:0007669"/>
    <property type="project" value="TreeGrafter"/>
</dbReference>
<reference evidence="3 4" key="1">
    <citation type="submission" date="2018-06" db="EMBL/GenBank/DDBJ databases">
        <title>Chryseolinea flavus sp. nov., a member of the phylum Bacteroidetes isolated from soil.</title>
        <authorList>
            <person name="Li Y."/>
            <person name="Wang J."/>
        </authorList>
    </citation>
    <scope>NUCLEOTIDE SEQUENCE [LARGE SCALE GENOMIC DNA]</scope>
    <source>
        <strain evidence="3 4">SDU1-6</strain>
    </source>
</reference>
<dbReference type="Proteomes" id="UP000251889">
    <property type="component" value="Unassembled WGS sequence"/>
</dbReference>
<dbReference type="CDD" id="cd02440">
    <property type="entry name" value="AdoMet_MTases"/>
    <property type="match status" value="1"/>
</dbReference>